<evidence type="ECO:0000256" key="1">
    <source>
        <dbReference type="SAM" id="MobiDB-lite"/>
    </source>
</evidence>
<evidence type="ECO:0000313" key="2">
    <source>
        <dbReference type="EMBL" id="KPJ51755.1"/>
    </source>
</evidence>
<proteinExistence type="predicted"/>
<comment type="caution">
    <text evidence="2">The sequence shown here is derived from an EMBL/GenBank/DDBJ whole genome shotgun (WGS) entry which is preliminary data.</text>
</comment>
<name>A0A0S7WNN3_UNCT6</name>
<dbReference type="STRING" id="1703770.AMJ39_09355"/>
<protein>
    <submittedName>
        <fullName evidence="2">Uncharacterized protein</fullName>
    </submittedName>
</protein>
<dbReference type="Proteomes" id="UP000052008">
    <property type="component" value="Unassembled WGS sequence"/>
</dbReference>
<feature type="region of interest" description="Disordered" evidence="1">
    <location>
        <begin position="96"/>
        <end position="117"/>
    </location>
</feature>
<evidence type="ECO:0000313" key="3">
    <source>
        <dbReference type="Proteomes" id="UP000052008"/>
    </source>
</evidence>
<dbReference type="EMBL" id="LIZS01000099">
    <property type="protein sequence ID" value="KPJ51755.1"/>
    <property type="molecule type" value="Genomic_DNA"/>
</dbReference>
<dbReference type="AlphaFoldDB" id="A0A0S7WNN3"/>
<organism evidence="2 3">
    <name type="scientific">candidate division TA06 bacterium DG_24</name>
    <dbReference type="NCBI Taxonomy" id="1703770"/>
    <lineage>
        <taxon>Bacteria</taxon>
        <taxon>Bacteria division TA06</taxon>
    </lineage>
</organism>
<accession>A0A0S7WNN3</accession>
<sequence length="117" mass="13806">MFGSEPIAGYEEVSPERRDELLDKLARMIVERGLVTPAIFLLESMKPLSFIGSQVLVFLEPMVKSVFTVKEYDEYTRLLEDRSNVERLLQRIEGMEDEARRERARRKKERKAEKEKK</sequence>
<gene>
    <name evidence="2" type="ORF">AMJ39_09355</name>
</gene>
<reference evidence="2 3" key="1">
    <citation type="journal article" date="2015" name="Microbiome">
        <title>Genomic resolution of linkages in carbon, nitrogen, and sulfur cycling among widespread estuary sediment bacteria.</title>
        <authorList>
            <person name="Baker B.J."/>
            <person name="Lazar C.S."/>
            <person name="Teske A.P."/>
            <person name="Dick G.J."/>
        </authorList>
    </citation>
    <scope>NUCLEOTIDE SEQUENCE [LARGE SCALE GENOMIC DNA]</scope>
    <source>
        <strain evidence="2">DG_24</strain>
    </source>
</reference>